<dbReference type="InterPro" id="IPR036397">
    <property type="entry name" value="RNaseH_sf"/>
</dbReference>
<dbReference type="InterPro" id="IPR006941">
    <property type="entry name" value="RNase_CAF1"/>
</dbReference>
<sequence length="511" mass="59195">MCEVTVKNFNNIFPELESVLKSAKLLAIDTEFSCLTASSNLENSLFDSPQDRYSKLRKTAQQILPFQFGLTAYIFDPDSNTYKGHPYTFYLFPKSSVISNVPFVSNASSFLFLSSHNFDFNKLVYEGIPYLNRAQEKEVQQEIESFTIGTNADSIVLEDLIERCCASVDNWINNDKDSETLILKDLEQFKYNYDLKYFCHRELRNRYKYLWTFDDNDGFKVQQLSPELYKDVIKKSKLNEELLFNLLGFTRLFRFLVSLKKPIIGHNLFFDLMLLIQHFETPLPKSYSAFKKTVNSLFPNIFDTKYVTFDVYRNVLKDKKKINTNLESVYLYFKDGPGRHLAAQSPFIELQGDNNCTFHNAGWDSFCTGYIFIRLAHICATEKCQSKRKFFMCNELLQAVSQFKNRLNIARGHLSYIQLDGEDPESRRPPRLIVEGLEKRPVDISKVASLLSSCGYVEVKPYSSNGHRAIVAVDNFGSARRILSQFQSHPDFRIQQYSFLRHSSAASALLW</sequence>
<evidence type="ECO:0000313" key="2">
    <source>
        <dbReference type="EMBL" id="KAK5645308.1"/>
    </source>
</evidence>
<protein>
    <submittedName>
        <fullName evidence="2">Uncharacterized protein</fullName>
    </submittedName>
</protein>
<organism evidence="2 3">
    <name type="scientific">Pyrocoelia pectoralis</name>
    <dbReference type="NCBI Taxonomy" id="417401"/>
    <lineage>
        <taxon>Eukaryota</taxon>
        <taxon>Metazoa</taxon>
        <taxon>Ecdysozoa</taxon>
        <taxon>Arthropoda</taxon>
        <taxon>Hexapoda</taxon>
        <taxon>Insecta</taxon>
        <taxon>Pterygota</taxon>
        <taxon>Neoptera</taxon>
        <taxon>Endopterygota</taxon>
        <taxon>Coleoptera</taxon>
        <taxon>Polyphaga</taxon>
        <taxon>Elateriformia</taxon>
        <taxon>Elateroidea</taxon>
        <taxon>Lampyridae</taxon>
        <taxon>Lampyrinae</taxon>
        <taxon>Pyrocoelia</taxon>
    </lineage>
</organism>
<gene>
    <name evidence="2" type="ORF">RI129_006608</name>
</gene>
<reference evidence="2 3" key="1">
    <citation type="journal article" date="2024" name="Insects">
        <title>An Improved Chromosome-Level Genome Assembly of the Firefly Pyrocoelia pectoralis.</title>
        <authorList>
            <person name="Fu X."/>
            <person name="Meyer-Rochow V.B."/>
            <person name="Ballantyne L."/>
            <person name="Zhu X."/>
        </authorList>
    </citation>
    <scope>NUCLEOTIDE SEQUENCE [LARGE SCALE GENOMIC DNA]</scope>
    <source>
        <strain evidence="2">XCY_ONT2</strain>
    </source>
</reference>
<evidence type="ECO:0000256" key="1">
    <source>
        <dbReference type="ARBA" id="ARBA00008372"/>
    </source>
</evidence>
<dbReference type="GO" id="GO:0005634">
    <property type="term" value="C:nucleus"/>
    <property type="evidence" value="ECO:0007669"/>
    <property type="project" value="TreeGrafter"/>
</dbReference>
<dbReference type="PANTHER" id="PTHR15092:SF44">
    <property type="entry name" value="POLY(A)-SPECIFIC RIBONUCLEASE PARN"/>
    <property type="match status" value="1"/>
</dbReference>
<name>A0AAN7ZNZ6_9COLE</name>
<dbReference type="EMBL" id="JAVRBK010000004">
    <property type="protein sequence ID" value="KAK5645308.1"/>
    <property type="molecule type" value="Genomic_DNA"/>
</dbReference>
<dbReference type="AlphaFoldDB" id="A0AAN7ZNZ6"/>
<dbReference type="GO" id="GO:1990431">
    <property type="term" value="P:priRNA 3'-end processing"/>
    <property type="evidence" value="ECO:0007669"/>
    <property type="project" value="TreeGrafter"/>
</dbReference>
<dbReference type="Pfam" id="PF04857">
    <property type="entry name" value="CAF1"/>
    <property type="match status" value="1"/>
</dbReference>
<dbReference type="GO" id="GO:0000175">
    <property type="term" value="F:3'-5'-RNA exonuclease activity"/>
    <property type="evidence" value="ECO:0007669"/>
    <property type="project" value="TreeGrafter"/>
</dbReference>
<dbReference type="InterPro" id="IPR051181">
    <property type="entry name" value="CAF1_poly(A)_ribonucleases"/>
</dbReference>
<proteinExistence type="inferred from homology"/>
<comment type="similarity">
    <text evidence="1">Belongs to the CAF1 family.</text>
</comment>
<dbReference type="GO" id="GO:0003723">
    <property type="term" value="F:RNA binding"/>
    <property type="evidence" value="ECO:0007669"/>
    <property type="project" value="TreeGrafter"/>
</dbReference>
<dbReference type="Gene3D" id="3.30.420.10">
    <property type="entry name" value="Ribonuclease H-like superfamily/Ribonuclease H"/>
    <property type="match status" value="2"/>
</dbReference>
<dbReference type="GO" id="GO:1990432">
    <property type="term" value="P:siRNA 3'-end processing"/>
    <property type="evidence" value="ECO:0007669"/>
    <property type="project" value="TreeGrafter"/>
</dbReference>
<comment type="caution">
    <text evidence="2">The sequence shown here is derived from an EMBL/GenBank/DDBJ whole genome shotgun (WGS) entry which is preliminary data.</text>
</comment>
<keyword evidence="3" id="KW-1185">Reference proteome</keyword>
<dbReference type="InterPro" id="IPR012337">
    <property type="entry name" value="RNaseH-like_sf"/>
</dbReference>
<accession>A0AAN7ZNZ6</accession>
<dbReference type="PANTHER" id="PTHR15092">
    <property type="entry name" value="POLY A -SPECIFIC RIBONUCLEASE/TARGET OF EGR1, MEMBER 1"/>
    <property type="match status" value="1"/>
</dbReference>
<dbReference type="GO" id="GO:0000289">
    <property type="term" value="P:nuclear-transcribed mRNA poly(A) tail shortening"/>
    <property type="evidence" value="ECO:0007669"/>
    <property type="project" value="TreeGrafter"/>
</dbReference>
<dbReference type="SUPFAM" id="SSF53098">
    <property type="entry name" value="Ribonuclease H-like"/>
    <property type="match status" value="1"/>
</dbReference>
<dbReference type="Proteomes" id="UP001329430">
    <property type="component" value="Chromosome 4"/>
</dbReference>
<evidence type="ECO:0000313" key="3">
    <source>
        <dbReference type="Proteomes" id="UP001329430"/>
    </source>
</evidence>